<keyword evidence="1" id="KW-0547">Nucleotide-binding</keyword>
<evidence type="ECO:0000256" key="2">
    <source>
        <dbReference type="ARBA" id="ARBA00022840"/>
    </source>
</evidence>
<organism evidence="3">
    <name type="scientific">marine sediment metagenome</name>
    <dbReference type="NCBI Taxonomy" id="412755"/>
    <lineage>
        <taxon>unclassified sequences</taxon>
        <taxon>metagenomes</taxon>
        <taxon>ecological metagenomes</taxon>
    </lineage>
</organism>
<dbReference type="InterPro" id="IPR027417">
    <property type="entry name" value="P-loop_NTPase"/>
</dbReference>
<dbReference type="InterPro" id="IPR001977">
    <property type="entry name" value="Depp_CoAkinase"/>
</dbReference>
<dbReference type="EMBL" id="BARW01024181">
    <property type="protein sequence ID" value="GAI89318.1"/>
    <property type="molecule type" value="Genomic_DNA"/>
</dbReference>
<gene>
    <name evidence="3" type="ORF">S12H4_39926</name>
</gene>
<dbReference type="PANTHER" id="PTHR10695:SF46">
    <property type="entry name" value="BIFUNCTIONAL COENZYME A SYNTHASE-RELATED"/>
    <property type="match status" value="1"/>
</dbReference>
<dbReference type="GO" id="GO:0005524">
    <property type="term" value="F:ATP binding"/>
    <property type="evidence" value="ECO:0007669"/>
    <property type="project" value="UniProtKB-KW"/>
</dbReference>
<dbReference type="AlphaFoldDB" id="X1S8N8"/>
<dbReference type="GO" id="GO:0015937">
    <property type="term" value="P:coenzyme A biosynthetic process"/>
    <property type="evidence" value="ECO:0007669"/>
    <property type="project" value="InterPro"/>
</dbReference>
<dbReference type="PROSITE" id="PS51219">
    <property type="entry name" value="DPCK"/>
    <property type="match status" value="1"/>
</dbReference>
<dbReference type="Pfam" id="PF01121">
    <property type="entry name" value="CoaE"/>
    <property type="match status" value="1"/>
</dbReference>
<dbReference type="CDD" id="cd02022">
    <property type="entry name" value="DPCK"/>
    <property type="match status" value="1"/>
</dbReference>
<dbReference type="Gene3D" id="3.40.50.300">
    <property type="entry name" value="P-loop containing nucleotide triphosphate hydrolases"/>
    <property type="match status" value="1"/>
</dbReference>
<evidence type="ECO:0000313" key="3">
    <source>
        <dbReference type="EMBL" id="GAI89318.1"/>
    </source>
</evidence>
<proteinExistence type="predicted"/>
<dbReference type="SUPFAM" id="SSF52540">
    <property type="entry name" value="P-loop containing nucleoside triphosphate hydrolases"/>
    <property type="match status" value="1"/>
</dbReference>
<dbReference type="GO" id="GO:0004140">
    <property type="term" value="F:dephospho-CoA kinase activity"/>
    <property type="evidence" value="ECO:0007669"/>
    <property type="project" value="InterPro"/>
</dbReference>
<sequence>MLKVGITGGIGSGKSMVCEIFKKIGVPVYHADLEARNLMASNAQIIDQLTSIFGKKIYRQNKLDRERLATLIFNDEKKIKKVNLIVHPIVFEHFLSWAELHNEYSYVIKEAAILFESGADKHLDKIITVSAPEA</sequence>
<evidence type="ECO:0008006" key="4">
    <source>
        <dbReference type="Google" id="ProtNLM"/>
    </source>
</evidence>
<dbReference type="NCBIfam" id="TIGR00152">
    <property type="entry name" value="dephospho-CoA kinase"/>
    <property type="match status" value="1"/>
</dbReference>
<comment type="caution">
    <text evidence="3">The sequence shown here is derived from an EMBL/GenBank/DDBJ whole genome shotgun (WGS) entry which is preliminary data.</text>
</comment>
<dbReference type="PANTHER" id="PTHR10695">
    <property type="entry name" value="DEPHOSPHO-COA KINASE-RELATED"/>
    <property type="match status" value="1"/>
</dbReference>
<accession>X1S8N8</accession>
<evidence type="ECO:0000256" key="1">
    <source>
        <dbReference type="ARBA" id="ARBA00022741"/>
    </source>
</evidence>
<name>X1S8N8_9ZZZZ</name>
<keyword evidence="2" id="KW-0067">ATP-binding</keyword>
<protein>
    <recommendedName>
        <fullName evidence="4">Dephospho-CoA kinase</fullName>
    </recommendedName>
</protein>
<reference evidence="3" key="1">
    <citation type="journal article" date="2014" name="Front. Microbiol.">
        <title>High frequency of phylogenetically diverse reductive dehalogenase-homologous genes in deep subseafloor sedimentary metagenomes.</title>
        <authorList>
            <person name="Kawai M."/>
            <person name="Futagami T."/>
            <person name="Toyoda A."/>
            <person name="Takaki Y."/>
            <person name="Nishi S."/>
            <person name="Hori S."/>
            <person name="Arai W."/>
            <person name="Tsubouchi T."/>
            <person name="Morono Y."/>
            <person name="Uchiyama I."/>
            <person name="Ito T."/>
            <person name="Fujiyama A."/>
            <person name="Inagaki F."/>
            <person name="Takami H."/>
        </authorList>
    </citation>
    <scope>NUCLEOTIDE SEQUENCE</scope>
    <source>
        <strain evidence="3">Expedition CK06-06</strain>
    </source>
</reference>
<feature type="non-terminal residue" evidence="3">
    <location>
        <position position="134"/>
    </location>
</feature>